<evidence type="ECO:0000256" key="3">
    <source>
        <dbReference type="ARBA" id="ARBA00022737"/>
    </source>
</evidence>
<keyword evidence="9" id="KW-0539">Nucleus</keyword>
<dbReference type="GO" id="GO:0009880">
    <property type="term" value="P:embryonic pattern specification"/>
    <property type="evidence" value="ECO:0007669"/>
    <property type="project" value="TreeGrafter"/>
</dbReference>
<feature type="domain" description="C2H2-type" evidence="12">
    <location>
        <begin position="446"/>
        <end position="473"/>
    </location>
</feature>
<dbReference type="GO" id="GO:0048619">
    <property type="term" value="P:embryonic hindgut morphogenesis"/>
    <property type="evidence" value="ECO:0007669"/>
    <property type="project" value="TreeGrafter"/>
</dbReference>
<dbReference type="SMART" id="SM00355">
    <property type="entry name" value="ZnF_C2H2"/>
    <property type="match status" value="2"/>
</dbReference>
<dbReference type="Pfam" id="PF00096">
    <property type="entry name" value="zf-C2H2"/>
    <property type="match status" value="2"/>
</dbReference>
<feature type="compositionally biased region" description="Polar residues" evidence="11">
    <location>
        <begin position="410"/>
        <end position="421"/>
    </location>
</feature>
<dbReference type="Proteomes" id="UP001652700">
    <property type="component" value="Unplaced"/>
</dbReference>
<dbReference type="KEGG" id="dvv:114330830"/>
<feature type="region of interest" description="Disordered" evidence="11">
    <location>
        <begin position="402"/>
        <end position="428"/>
    </location>
</feature>
<dbReference type="RefSeq" id="XP_028136043.1">
    <property type="nucleotide sequence ID" value="XM_028280242.1"/>
</dbReference>
<dbReference type="InParanoid" id="A0A6P7FSV3"/>
<evidence type="ECO:0000259" key="12">
    <source>
        <dbReference type="PROSITE" id="PS50157"/>
    </source>
</evidence>
<keyword evidence="6" id="KW-0805">Transcription regulation</keyword>
<feature type="domain" description="C2H2-type" evidence="12">
    <location>
        <begin position="474"/>
        <end position="501"/>
    </location>
</feature>
<dbReference type="SUPFAM" id="SSF57667">
    <property type="entry name" value="beta-beta-alpha zinc fingers"/>
    <property type="match status" value="1"/>
</dbReference>
<dbReference type="InterPro" id="IPR013087">
    <property type="entry name" value="Znf_C2H2_type"/>
</dbReference>
<evidence type="ECO:0000256" key="1">
    <source>
        <dbReference type="ARBA" id="ARBA00004123"/>
    </source>
</evidence>
<dbReference type="Gene3D" id="3.30.160.60">
    <property type="entry name" value="Classic Zinc Finger"/>
    <property type="match status" value="2"/>
</dbReference>
<dbReference type="InterPro" id="IPR050717">
    <property type="entry name" value="C2H2-ZF_Transcription_Reg"/>
</dbReference>
<evidence type="ECO:0000256" key="9">
    <source>
        <dbReference type="ARBA" id="ARBA00023242"/>
    </source>
</evidence>
<protein>
    <submittedName>
        <fullName evidence="15">Zinc finger protein 37</fullName>
    </submittedName>
</protein>
<keyword evidence="3" id="KW-0677">Repeat</keyword>
<keyword evidence="5" id="KW-0862">Zinc</keyword>
<evidence type="ECO:0000313" key="14">
    <source>
        <dbReference type="Proteomes" id="UP001652700"/>
    </source>
</evidence>
<keyword evidence="8" id="KW-0804">Transcription</keyword>
<dbReference type="GO" id="GO:0005634">
    <property type="term" value="C:nucleus"/>
    <property type="evidence" value="ECO:0007669"/>
    <property type="project" value="UniProtKB-SubCell"/>
</dbReference>
<accession>A0A6P7FSV3</accession>
<evidence type="ECO:0000256" key="8">
    <source>
        <dbReference type="ARBA" id="ARBA00023163"/>
    </source>
</evidence>
<evidence type="ECO:0000256" key="2">
    <source>
        <dbReference type="ARBA" id="ARBA00022723"/>
    </source>
</evidence>
<organism evidence="15">
    <name type="scientific">Diabrotica virgifera virgifera</name>
    <name type="common">western corn rootworm</name>
    <dbReference type="NCBI Taxonomy" id="50390"/>
    <lineage>
        <taxon>Eukaryota</taxon>
        <taxon>Metazoa</taxon>
        <taxon>Ecdysozoa</taxon>
        <taxon>Arthropoda</taxon>
        <taxon>Hexapoda</taxon>
        <taxon>Insecta</taxon>
        <taxon>Pterygota</taxon>
        <taxon>Neoptera</taxon>
        <taxon>Endopterygota</taxon>
        <taxon>Coleoptera</taxon>
        <taxon>Polyphaga</taxon>
        <taxon>Cucujiformia</taxon>
        <taxon>Chrysomeloidea</taxon>
        <taxon>Chrysomelidae</taxon>
        <taxon>Galerucinae</taxon>
        <taxon>Diabroticina</taxon>
        <taxon>Diabroticites</taxon>
        <taxon>Diabrotica</taxon>
    </lineage>
</organism>
<gene>
    <name evidence="15" type="primary">LOC114330830</name>
</gene>
<dbReference type="PANTHER" id="PTHR14196">
    <property type="entry name" value="ODD-SKIPPED - RELATED"/>
    <property type="match status" value="1"/>
</dbReference>
<dbReference type="EnsemblMetazoa" id="XM_028280242.2">
    <property type="protein sequence ID" value="XP_028136043.1"/>
    <property type="gene ID" value="LOC114330830"/>
</dbReference>
<dbReference type="PROSITE" id="PS50157">
    <property type="entry name" value="ZINC_FINGER_C2H2_2"/>
    <property type="match status" value="2"/>
</dbReference>
<dbReference type="PROSITE" id="PS00028">
    <property type="entry name" value="ZINC_FINGER_C2H2_1"/>
    <property type="match status" value="2"/>
</dbReference>
<evidence type="ECO:0000256" key="6">
    <source>
        <dbReference type="ARBA" id="ARBA00023015"/>
    </source>
</evidence>
<dbReference type="FunFam" id="3.30.160.60:FF:001385">
    <property type="entry name" value="zinc finger protein 774"/>
    <property type="match status" value="1"/>
</dbReference>
<name>A0A6P7FSV3_DIAVI</name>
<dbReference type="GO" id="GO:0008270">
    <property type="term" value="F:zinc ion binding"/>
    <property type="evidence" value="ECO:0007669"/>
    <property type="project" value="UniProtKB-KW"/>
</dbReference>
<evidence type="ECO:0000313" key="15">
    <source>
        <dbReference type="RefSeq" id="XP_028136043.1"/>
    </source>
</evidence>
<dbReference type="PANTHER" id="PTHR14196:SF10">
    <property type="entry name" value="C2H2-TYPE DOMAIN-CONTAINING PROTEIN"/>
    <property type="match status" value="1"/>
</dbReference>
<keyword evidence="2" id="KW-0479">Metal-binding</keyword>
<dbReference type="GO" id="GO:0000981">
    <property type="term" value="F:DNA-binding transcription factor activity, RNA polymerase II-specific"/>
    <property type="evidence" value="ECO:0007669"/>
    <property type="project" value="TreeGrafter"/>
</dbReference>
<dbReference type="GeneID" id="114330830"/>
<evidence type="ECO:0000256" key="7">
    <source>
        <dbReference type="ARBA" id="ARBA00023125"/>
    </source>
</evidence>
<keyword evidence="7" id="KW-0238">DNA-binding</keyword>
<evidence type="ECO:0000256" key="11">
    <source>
        <dbReference type="SAM" id="MobiDB-lite"/>
    </source>
</evidence>
<keyword evidence="4 10" id="KW-0863">Zinc-finger</keyword>
<reference evidence="13" key="2">
    <citation type="submission" date="2025-05" db="UniProtKB">
        <authorList>
            <consortium name="EnsemblMetazoa"/>
        </authorList>
    </citation>
    <scope>IDENTIFICATION</scope>
</reference>
<evidence type="ECO:0000256" key="4">
    <source>
        <dbReference type="ARBA" id="ARBA00022771"/>
    </source>
</evidence>
<dbReference type="AlphaFoldDB" id="A0A6P7FSV3"/>
<evidence type="ECO:0000256" key="10">
    <source>
        <dbReference type="PROSITE-ProRule" id="PRU00042"/>
    </source>
</evidence>
<evidence type="ECO:0000256" key="5">
    <source>
        <dbReference type="ARBA" id="ARBA00022833"/>
    </source>
</evidence>
<dbReference type="GO" id="GO:0000977">
    <property type="term" value="F:RNA polymerase II transcription regulatory region sequence-specific DNA binding"/>
    <property type="evidence" value="ECO:0007669"/>
    <property type="project" value="TreeGrafter"/>
</dbReference>
<dbReference type="FunCoup" id="A0A6P7FSV3">
    <property type="interactions" value="25"/>
</dbReference>
<comment type="subcellular location">
    <subcellularLocation>
        <location evidence="1">Nucleus</location>
    </subcellularLocation>
</comment>
<dbReference type="OrthoDB" id="6077919at2759"/>
<proteinExistence type="predicted"/>
<reference evidence="15" key="1">
    <citation type="submission" date="2025-04" db="UniProtKB">
        <authorList>
            <consortium name="RefSeq"/>
        </authorList>
    </citation>
    <scope>IDENTIFICATION</scope>
    <source>
        <tissue evidence="15">Whole insect</tissue>
    </source>
</reference>
<sequence length="516" mass="58112">MELKDTVIMDLTEPLNSIDNKTDFFDFVEPSDSGNSFLKNIEDRKENNNNTMIVTELPDTLNENFQPAFWNIKDTVKIETALLEDLNKYCWMSTTNEVESIGQEKSNADEQIYTLTVLNGVDQSATWYRLPKEDESLSSPNSMEQYQVGIDMDSILSVIPNGQLNYNNLITNTTTTNTDDGLIKSETFTYDDNKSEITNSFIVDSPMLEITDTLENDTTDWKMSDHDNNNNKESPDSLLRSALQGKAYIRYNGTFKPIQRKFPDSENTELKKVLSTSPTNTATIYTNEEDEDKIPTIVAGIDVNGKIIFEEHIVAKVIKESNTSTNTSNVDDLLLSQLDHSYPEDFEKLKKIEHEVAESVHQYCQFDHSGEGSITPVSSEQIALTYINPQIQTVIPRSAIGKPNKKYKRQSSGSKTHTQIQNATPTATAVASSTTTNVVRKERSLHYCNICSKGFKDKYSVNVHIRTHTGEKPFACSLCGKSFRQKAHLAKHYQTHITQKNAMVTGNVISVKGKSR</sequence>
<dbReference type="InterPro" id="IPR036236">
    <property type="entry name" value="Znf_C2H2_sf"/>
</dbReference>
<evidence type="ECO:0000313" key="13">
    <source>
        <dbReference type="EnsemblMetazoa" id="XP_028136043.1"/>
    </source>
</evidence>
<keyword evidence="14" id="KW-1185">Reference proteome</keyword>